<keyword evidence="15" id="KW-1185">Reference proteome</keyword>
<dbReference type="InterPro" id="IPR036987">
    <property type="entry name" value="SRA-YDG_sf"/>
</dbReference>
<dbReference type="InterPro" id="IPR046341">
    <property type="entry name" value="SET_dom_sf"/>
</dbReference>
<feature type="domain" description="YDG" evidence="13">
    <location>
        <begin position="194"/>
        <end position="349"/>
    </location>
</feature>
<evidence type="ECO:0000256" key="3">
    <source>
        <dbReference type="ARBA" id="ARBA00022603"/>
    </source>
</evidence>
<feature type="region of interest" description="Disordered" evidence="9">
    <location>
        <begin position="61"/>
        <end position="94"/>
    </location>
</feature>
<dbReference type="PROSITE" id="PS51015">
    <property type="entry name" value="YDG"/>
    <property type="match status" value="1"/>
</dbReference>
<comment type="subcellular location">
    <subcellularLocation>
        <location evidence="1">Chromosome</location>
    </subcellularLocation>
    <subcellularLocation>
        <location evidence="8">Nucleus</location>
    </subcellularLocation>
</comment>
<evidence type="ECO:0000259" key="11">
    <source>
        <dbReference type="PROSITE" id="PS50867"/>
    </source>
</evidence>
<dbReference type="SMART" id="SM00466">
    <property type="entry name" value="SRA"/>
    <property type="match status" value="1"/>
</dbReference>
<dbReference type="PROSITE" id="PS51575">
    <property type="entry name" value="SAM_MT43_SUVAR39_2"/>
    <property type="match status" value="1"/>
</dbReference>
<evidence type="ECO:0000256" key="6">
    <source>
        <dbReference type="ARBA" id="ARBA00022853"/>
    </source>
</evidence>
<dbReference type="Gene3D" id="2.170.270.10">
    <property type="entry name" value="SET domain"/>
    <property type="match status" value="1"/>
</dbReference>
<dbReference type="Gene3D" id="2.30.280.10">
    <property type="entry name" value="SRA-YDG"/>
    <property type="match status" value="1"/>
</dbReference>
<dbReference type="SMART" id="SM00468">
    <property type="entry name" value="PreSET"/>
    <property type="match status" value="1"/>
</dbReference>
<dbReference type="OrthoDB" id="5792673at2759"/>
<dbReference type="InterPro" id="IPR001214">
    <property type="entry name" value="SET_dom"/>
</dbReference>
<keyword evidence="2" id="KW-0158">Chromosome</keyword>
<dbReference type="EMBL" id="JACGCM010000628">
    <property type="protein sequence ID" value="KAF6169668.1"/>
    <property type="molecule type" value="Genomic_DNA"/>
</dbReference>
<evidence type="ECO:0000256" key="8">
    <source>
        <dbReference type="PROSITE-ProRule" id="PRU00358"/>
    </source>
</evidence>
<proteinExistence type="predicted"/>
<keyword evidence="3" id="KW-0489">Methyltransferase</keyword>
<keyword evidence="4" id="KW-0808">Transferase</keyword>
<reference evidence="14 15" key="1">
    <citation type="journal article" date="2020" name="IScience">
        <title>Genome Sequencing of the Endangered Kingdonia uniflora (Circaeasteraceae, Ranunculales) Reveals Potential Mechanisms of Evolutionary Specialization.</title>
        <authorList>
            <person name="Sun Y."/>
            <person name="Deng T."/>
            <person name="Zhang A."/>
            <person name="Moore M.J."/>
            <person name="Landis J.B."/>
            <person name="Lin N."/>
            <person name="Zhang H."/>
            <person name="Zhang X."/>
            <person name="Huang J."/>
            <person name="Zhang X."/>
            <person name="Sun H."/>
            <person name="Wang H."/>
        </authorList>
    </citation>
    <scope>NUCLEOTIDE SEQUENCE [LARGE SCALE GENOMIC DNA]</scope>
    <source>
        <strain evidence="14">TB1705</strain>
        <tissue evidence="14">Leaf</tissue>
    </source>
</reference>
<dbReference type="Pfam" id="PF05033">
    <property type="entry name" value="Pre-SET"/>
    <property type="match status" value="1"/>
</dbReference>
<accession>A0A7J7NRW7</accession>
<evidence type="ECO:0000256" key="7">
    <source>
        <dbReference type="ARBA" id="ARBA00023242"/>
    </source>
</evidence>
<dbReference type="GO" id="GO:0008270">
    <property type="term" value="F:zinc ion binding"/>
    <property type="evidence" value="ECO:0007669"/>
    <property type="project" value="InterPro"/>
</dbReference>
<evidence type="ECO:0000256" key="4">
    <source>
        <dbReference type="ARBA" id="ARBA00022679"/>
    </source>
</evidence>
<protein>
    <submittedName>
        <fullName evidence="14">Uncharacterized protein</fullName>
    </submittedName>
</protein>
<evidence type="ECO:0000313" key="14">
    <source>
        <dbReference type="EMBL" id="KAF6169668.1"/>
    </source>
</evidence>
<evidence type="ECO:0000259" key="13">
    <source>
        <dbReference type="PROSITE" id="PS51015"/>
    </source>
</evidence>
<evidence type="ECO:0000259" key="12">
    <source>
        <dbReference type="PROSITE" id="PS50868"/>
    </source>
</evidence>
<keyword evidence="6" id="KW-0156">Chromatin regulator</keyword>
<organism evidence="14 15">
    <name type="scientific">Kingdonia uniflora</name>
    <dbReference type="NCBI Taxonomy" id="39325"/>
    <lineage>
        <taxon>Eukaryota</taxon>
        <taxon>Viridiplantae</taxon>
        <taxon>Streptophyta</taxon>
        <taxon>Embryophyta</taxon>
        <taxon>Tracheophyta</taxon>
        <taxon>Spermatophyta</taxon>
        <taxon>Magnoliopsida</taxon>
        <taxon>Ranunculales</taxon>
        <taxon>Circaeasteraceae</taxon>
        <taxon>Kingdonia</taxon>
    </lineage>
</organism>
<dbReference type="SUPFAM" id="SSF88697">
    <property type="entry name" value="PUA domain-like"/>
    <property type="match status" value="1"/>
</dbReference>
<keyword evidence="5" id="KW-0949">S-adenosyl-L-methionine</keyword>
<dbReference type="Pfam" id="PF02182">
    <property type="entry name" value="SAD_SRA"/>
    <property type="match status" value="1"/>
</dbReference>
<dbReference type="GO" id="GO:0005694">
    <property type="term" value="C:chromosome"/>
    <property type="evidence" value="ECO:0007669"/>
    <property type="project" value="UniProtKB-SubCell"/>
</dbReference>
<dbReference type="GO" id="GO:0003690">
    <property type="term" value="F:double-stranded DNA binding"/>
    <property type="evidence" value="ECO:0007669"/>
    <property type="project" value="TreeGrafter"/>
</dbReference>
<dbReference type="PANTHER" id="PTHR45660">
    <property type="entry name" value="HISTONE-LYSINE N-METHYLTRANSFERASE SETMAR"/>
    <property type="match status" value="1"/>
</dbReference>
<evidence type="ECO:0000259" key="10">
    <source>
        <dbReference type="PROSITE" id="PS50280"/>
    </source>
</evidence>
<comment type="caution">
    <text evidence="14">The sequence shown here is derived from an EMBL/GenBank/DDBJ whole genome shotgun (WGS) entry which is preliminary data.</text>
</comment>
<dbReference type="InterPro" id="IPR003616">
    <property type="entry name" value="Post-SET_dom"/>
</dbReference>
<dbReference type="InterPro" id="IPR025794">
    <property type="entry name" value="H3-K9-MeTrfase_plant"/>
</dbReference>
<dbReference type="PROSITE" id="PS50868">
    <property type="entry name" value="POST_SET"/>
    <property type="match status" value="1"/>
</dbReference>
<dbReference type="AlphaFoldDB" id="A0A7J7NRW7"/>
<dbReference type="PANTHER" id="PTHR45660:SF94">
    <property type="entry name" value="HISTONE-LYSINE N-METHYLTRANSFERASE, H3 LYSINE-9 SPECIFIC SUVH4"/>
    <property type="match status" value="1"/>
</dbReference>
<feature type="domain" description="Post-SET" evidence="12">
    <location>
        <begin position="663"/>
        <end position="679"/>
    </location>
</feature>
<dbReference type="InterPro" id="IPR007728">
    <property type="entry name" value="Pre-SET_dom"/>
</dbReference>
<sequence length="679" mass="75215">MESENVITEIVQVTLTSTIQTSSNPTPECTVETLTEETLLESFLKRRSSVRLIGKKRPFYGNPVNGSYDDSSERERLRARRRSGGGSNRGRKNMSAIHTEVEVLSEMAAVESAELVNGGEQGRPVAIGVGEGVGEIVGGDELSAHARVKETVRRFNKYYLHFVQEEEQRCKKVKVKVPKEDKKRSAKRPDLKAATKASVHVGYQFYSRAEMVVVGLHTHWLKGIDYMTKGYGMSEEYKDFVRPLALSIVMSGVYEDDVDNLDEVVYTGEGGNNLRGNKRQIGDQEMVRGNLALKNNIEQNVPVRVIRGHGCKSSYVGKVYTYDGLYKVTKYWAEKGNSGFTVFKFRLRRLEGQPVLTTNQVQCIRVRAPKSLSEVRGLVCDDISGGQERIPVPATNLVDDPAVAPSGKFYIVFCYSYCKSVQVRESMKLPVNATGCGCKGDCNDPKTCACAKLNGSVFPYVQRDGGRLIEAKSVVFECGPNCGCGPGCGNKISQRGLLYRLEVFRTPQKGWAVKSWDFIPSGAPVCEYTGVLKQTDEIDGLSENKFIFEIDCLQTMEGLDGRERRLGNVSINLGTHFARKDATKAESWPEFCIDAGPAGGVARFINHSCEPNLFVQCVLSSHHDLRLARVMLFAADNIPPLQELTYDYGYALDSVLGPDGKIEILPCYCGATGCRKRLH</sequence>
<gene>
    <name evidence="14" type="ORF">GIB67_004060</name>
</gene>
<evidence type="ECO:0000256" key="9">
    <source>
        <dbReference type="SAM" id="MobiDB-lite"/>
    </source>
</evidence>
<evidence type="ECO:0000256" key="2">
    <source>
        <dbReference type="ARBA" id="ARBA00022454"/>
    </source>
</evidence>
<dbReference type="GO" id="GO:0032259">
    <property type="term" value="P:methylation"/>
    <property type="evidence" value="ECO:0007669"/>
    <property type="project" value="UniProtKB-KW"/>
</dbReference>
<feature type="domain" description="SET" evidence="10">
    <location>
        <begin position="499"/>
        <end position="649"/>
    </location>
</feature>
<feature type="domain" description="Pre-SET" evidence="11">
    <location>
        <begin position="434"/>
        <end position="496"/>
    </location>
</feature>
<keyword evidence="7 8" id="KW-0539">Nucleus</keyword>
<dbReference type="PROSITE" id="PS50280">
    <property type="entry name" value="SET"/>
    <property type="match status" value="1"/>
</dbReference>
<dbReference type="SMART" id="SM00317">
    <property type="entry name" value="SET"/>
    <property type="match status" value="1"/>
</dbReference>
<evidence type="ECO:0000256" key="1">
    <source>
        <dbReference type="ARBA" id="ARBA00004286"/>
    </source>
</evidence>
<dbReference type="InterPro" id="IPR015947">
    <property type="entry name" value="PUA-like_sf"/>
</dbReference>
<evidence type="ECO:0000313" key="15">
    <source>
        <dbReference type="Proteomes" id="UP000541444"/>
    </source>
</evidence>
<dbReference type="Proteomes" id="UP000541444">
    <property type="component" value="Unassembled WGS sequence"/>
</dbReference>
<dbReference type="InterPro" id="IPR003105">
    <property type="entry name" value="SRA_YDG"/>
</dbReference>
<dbReference type="GO" id="GO:0042054">
    <property type="term" value="F:histone methyltransferase activity"/>
    <property type="evidence" value="ECO:0007669"/>
    <property type="project" value="InterPro"/>
</dbReference>
<evidence type="ECO:0000256" key="5">
    <source>
        <dbReference type="ARBA" id="ARBA00022691"/>
    </source>
</evidence>
<dbReference type="SUPFAM" id="SSF82199">
    <property type="entry name" value="SET domain"/>
    <property type="match status" value="1"/>
</dbReference>
<name>A0A7J7NRW7_9MAGN</name>
<dbReference type="InterPro" id="IPR051357">
    <property type="entry name" value="H3K9_HMTase_SUVAR3-9"/>
</dbReference>
<dbReference type="Pfam" id="PF00856">
    <property type="entry name" value="SET"/>
    <property type="match status" value="1"/>
</dbReference>
<dbReference type="GO" id="GO:0005634">
    <property type="term" value="C:nucleus"/>
    <property type="evidence" value="ECO:0007669"/>
    <property type="project" value="UniProtKB-SubCell"/>
</dbReference>
<dbReference type="PROSITE" id="PS50867">
    <property type="entry name" value="PRE_SET"/>
    <property type="match status" value="1"/>
</dbReference>